<proteinExistence type="predicted"/>
<gene>
    <name evidence="2" type="primary">Aste57867_1427</name>
    <name evidence="1" type="ORF">As57867_001426</name>
    <name evidence="2" type="ORF">ASTE57867_1427</name>
</gene>
<dbReference type="Proteomes" id="UP000332933">
    <property type="component" value="Unassembled WGS sequence"/>
</dbReference>
<organism evidence="2 3">
    <name type="scientific">Aphanomyces stellatus</name>
    <dbReference type="NCBI Taxonomy" id="120398"/>
    <lineage>
        <taxon>Eukaryota</taxon>
        <taxon>Sar</taxon>
        <taxon>Stramenopiles</taxon>
        <taxon>Oomycota</taxon>
        <taxon>Saprolegniomycetes</taxon>
        <taxon>Saprolegniales</taxon>
        <taxon>Verrucalvaceae</taxon>
        <taxon>Aphanomyces</taxon>
    </lineage>
</organism>
<name>A0A485K596_9STRA</name>
<dbReference type="EMBL" id="CAADRA010000114">
    <property type="protein sequence ID" value="VFT78644.1"/>
    <property type="molecule type" value="Genomic_DNA"/>
</dbReference>
<dbReference type="OrthoDB" id="66957at2759"/>
<evidence type="ECO:0000313" key="3">
    <source>
        <dbReference type="Proteomes" id="UP000332933"/>
    </source>
</evidence>
<keyword evidence="3" id="KW-1185">Reference proteome</keyword>
<evidence type="ECO:0000313" key="2">
    <source>
        <dbReference type="EMBL" id="VFT78644.1"/>
    </source>
</evidence>
<reference evidence="1" key="2">
    <citation type="submission" date="2019-06" db="EMBL/GenBank/DDBJ databases">
        <title>Genomics analysis of Aphanomyces spp. identifies a new class of oomycete effector associated with host adaptation.</title>
        <authorList>
            <person name="Gaulin E."/>
        </authorList>
    </citation>
    <scope>NUCLEOTIDE SEQUENCE</scope>
    <source>
        <strain evidence="1">CBS 578.67</strain>
    </source>
</reference>
<dbReference type="AlphaFoldDB" id="A0A485K596"/>
<sequence>MAHGISATHSFIIHHDFAADAARIVIDLERTKAVAVAEKNTRQLEHRRTRSKINQRRYRAEQKQVHGQRVAAITALQLEVARLEGRLESLRTVVPAPLRTFAPETHVMAEYFRLFAQGYKDETAGRVHAIQQDFLASTMREDMLFMNEVGVEKLIAQWKAYTSIFDSFTMVVRSINVVAFSPDVVVHADAKMYLRISRQTIETLFRHLLGDECIIQRLIGQVLELPMQMHFAFDANMKVLRYDTHADIVVGLSTLLGSFEDTESALRHFQMRENAEIETTNSQVLEQ</sequence>
<evidence type="ECO:0000313" key="1">
    <source>
        <dbReference type="EMBL" id="KAF0718863.1"/>
    </source>
</evidence>
<reference evidence="2 3" key="1">
    <citation type="submission" date="2019-03" db="EMBL/GenBank/DDBJ databases">
        <authorList>
            <person name="Gaulin E."/>
            <person name="Dumas B."/>
        </authorList>
    </citation>
    <scope>NUCLEOTIDE SEQUENCE [LARGE SCALE GENOMIC DNA]</scope>
    <source>
        <strain evidence="2">CBS 568.67</strain>
    </source>
</reference>
<dbReference type="EMBL" id="VJMH01000114">
    <property type="protein sequence ID" value="KAF0718863.1"/>
    <property type="molecule type" value="Genomic_DNA"/>
</dbReference>
<accession>A0A485K596</accession>
<protein>
    <submittedName>
        <fullName evidence="2">Aste57867_1427 protein</fullName>
    </submittedName>
</protein>